<dbReference type="GO" id="GO:0005634">
    <property type="term" value="C:nucleus"/>
    <property type="evidence" value="ECO:0007669"/>
    <property type="project" value="UniProtKB-SubCell"/>
</dbReference>
<evidence type="ECO:0000256" key="9">
    <source>
        <dbReference type="ARBA" id="ARBA00023172"/>
    </source>
</evidence>
<feature type="coiled-coil region" evidence="12">
    <location>
        <begin position="1022"/>
        <end position="1049"/>
    </location>
</feature>
<dbReference type="OrthoDB" id="10072614at2759"/>
<evidence type="ECO:0000256" key="6">
    <source>
        <dbReference type="ARBA" id="ARBA00022763"/>
    </source>
</evidence>
<evidence type="ECO:0000313" key="16">
    <source>
        <dbReference type="Proteomes" id="UP000239899"/>
    </source>
</evidence>
<dbReference type="InterPro" id="IPR027417">
    <property type="entry name" value="P-loop_NTPase"/>
</dbReference>
<evidence type="ECO:0000256" key="4">
    <source>
        <dbReference type="ARBA" id="ARBA00022454"/>
    </source>
</evidence>
<evidence type="ECO:0000256" key="2">
    <source>
        <dbReference type="ARBA" id="ARBA00004286"/>
    </source>
</evidence>
<comment type="similarity">
    <text evidence="3">Belongs to the SMC family. SMC6 subfamily.</text>
</comment>
<feature type="domain" description="Peptidase A2" evidence="14">
    <location>
        <begin position="278"/>
        <end position="368"/>
    </location>
</feature>
<dbReference type="GO" id="GO:0000724">
    <property type="term" value="P:double-strand break repair via homologous recombination"/>
    <property type="evidence" value="ECO:0007669"/>
    <property type="project" value="TreeGrafter"/>
</dbReference>
<dbReference type="GO" id="GO:0035861">
    <property type="term" value="C:site of double-strand break"/>
    <property type="evidence" value="ECO:0007669"/>
    <property type="project" value="TreeGrafter"/>
</dbReference>
<feature type="compositionally biased region" description="Basic and acidic residues" evidence="13">
    <location>
        <begin position="141"/>
        <end position="163"/>
    </location>
</feature>
<evidence type="ECO:0000256" key="11">
    <source>
        <dbReference type="ARBA" id="ARBA00023242"/>
    </source>
</evidence>
<dbReference type="GO" id="GO:0006508">
    <property type="term" value="P:proteolysis"/>
    <property type="evidence" value="ECO:0007669"/>
    <property type="project" value="InterPro"/>
</dbReference>
<evidence type="ECO:0000256" key="10">
    <source>
        <dbReference type="ARBA" id="ARBA00023204"/>
    </source>
</evidence>
<keyword evidence="10" id="KW-0234">DNA repair</keyword>
<evidence type="ECO:0000256" key="1">
    <source>
        <dbReference type="ARBA" id="ARBA00004123"/>
    </source>
</evidence>
<sequence>MRRSCEQLSLKAAKAAYLGAAIGKDFPEGRFSGTVAKVEGNVRDGAGELWDMLFLIKYKDGDKEHLTLDELRQHLVDSEGCQRRLEAAVAAEAGAGPHHGENENDENEQAAGGGQATKRQRTTGVLRDATDRSRNAVPAPGEERRSRREVKRRHDEEFEYEETRTAKRGAAAGAAGARSRFGIRPPAAAAALAAACPVSESEEPVPTGEDGMRLVGLPGHLKTIEVTNFMCHEHFTMEYGQHVTFVSGTNGSGKSAALQALQCCLGVKASDTGRANTFKKLIRTGADEAIIRITLWNKPYKNYDAYRHNVFGDTITVERKISANGTSGYALKDAAGRVHGRKRDELDMMLQTLGINAANPVCVMTQDTARNFLAGSSTKADQEKYQLYMEATQLDQISYNLQQSKQQIRQMDESVQQIREEYEGMKAQQEELRKAIEALRGIEGWRQEVQERDKVLTWAVVEEHTAAAGRLAEALAPGGEATTSMQQAQQELEELEREHDAMKQAVEGKAAFLASFQERAEALRAEAEAQKTAHKEAHKAVRLADSKIRQLREALVEESARKETMEQAAREVAHDTVAATQAVMAQYQAELDAARDEDEQVNQQVGALEAAFREAADAARAAHERAQGISAGLDALQAQQTRLQHQIADIKAAGRSKLAAFGGRAVVELMQAIKQAGARFSRPPIGPLGQYLHLEDSRWAMAVEAALGFKLNAFIVHSMADSQLLRQLIGRCFQGMRFSPEVYVCNFDLPQHSIPGGAQPPPAMPTLYRLLSVSEARLAAPIMNMLVDTAHIEQVALGSSHNDCKQAAYRTPNVKECYGADGSKYYKRGSTQTFTPKPNWVQVARLGHSAAQQTSELEAEIARLQGEAAQLQQQHGAAQHEVAAANQAEREARRALGKAKSKQWQTNTALTQLTQAPPPELAAATQAEDGDEALQADIVQATQVCIDLEQQLRGRQGALEEAQAAERQAHAAWEEKKAAVQRLHEENEQFLGSYREESQRLAEVDASVAEQRQKLEDAKAWQAQVQARLEETQAELATLEEAAVQACSREEGAAAKHALLERLRAKGNLSEEELSLMLTPEILAKKIGQLEKKIAEHERAAGGSLPELQAQYEANSRNSIVAHAQYEASRARMAKDGRRFRDAIKLYEAEEYALKLRIKKLKELDHNLEQVVNTKFRYYMWKKGHTGTIKLDRKARTLQLKVAVNAKGAGGGAQGGEGGAREVAAVKDLKQLSGGERSYTTVAFTLALGGQTDMPFRAMDEFDVFMDAINRRVAMQNLFSFAKDNPELQFIFLTPQDISAVEDARQACQAAGQLIPEGFVRVVQMRPARTNATHA</sequence>
<dbReference type="PANTHER" id="PTHR19306:SF6">
    <property type="entry name" value="STRUCTURAL MAINTENANCE OF CHROMOSOMES PROTEIN 6"/>
    <property type="match status" value="1"/>
</dbReference>
<feature type="region of interest" description="Disordered" evidence="13">
    <location>
        <begin position="95"/>
        <end position="163"/>
    </location>
</feature>
<feature type="compositionally biased region" description="Low complexity" evidence="13">
    <location>
        <begin position="903"/>
        <end position="915"/>
    </location>
</feature>
<dbReference type="GO" id="GO:0003684">
    <property type="term" value="F:damaged DNA binding"/>
    <property type="evidence" value="ECO:0007669"/>
    <property type="project" value="TreeGrafter"/>
</dbReference>
<keyword evidence="11" id="KW-0539">Nucleus</keyword>
<proteinExistence type="inferred from homology"/>
<evidence type="ECO:0000256" key="3">
    <source>
        <dbReference type="ARBA" id="ARBA00006793"/>
    </source>
</evidence>
<dbReference type="GO" id="GO:0005524">
    <property type="term" value="F:ATP binding"/>
    <property type="evidence" value="ECO:0007669"/>
    <property type="project" value="UniProtKB-KW"/>
</dbReference>
<evidence type="ECO:0000313" key="15">
    <source>
        <dbReference type="EMBL" id="PRW20507.1"/>
    </source>
</evidence>
<keyword evidence="5" id="KW-0547">Nucleotide-binding</keyword>
<dbReference type="InterPro" id="IPR003395">
    <property type="entry name" value="RecF/RecN/SMC_N"/>
</dbReference>
<name>A0A2P6TCY7_CHLSO</name>
<dbReference type="GO" id="GO:0003697">
    <property type="term" value="F:single-stranded DNA binding"/>
    <property type="evidence" value="ECO:0007669"/>
    <property type="project" value="TreeGrafter"/>
</dbReference>
<dbReference type="SUPFAM" id="SSF52540">
    <property type="entry name" value="P-loop containing nucleoside triphosphate hydrolases"/>
    <property type="match status" value="1"/>
</dbReference>
<keyword evidence="9" id="KW-0233">DNA recombination</keyword>
<dbReference type="GO" id="GO:0004190">
    <property type="term" value="F:aspartic-type endopeptidase activity"/>
    <property type="evidence" value="ECO:0007669"/>
    <property type="project" value="InterPro"/>
</dbReference>
<feature type="coiled-coil region" evidence="12">
    <location>
        <begin position="401"/>
        <end position="442"/>
    </location>
</feature>
<dbReference type="PANTHER" id="PTHR19306">
    <property type="entry name" value="STRUCTURAL MAINTENANCE OF CHROMOSOMES 5,6 SMC5, SMC6"/>
    <property type="match status" value="1"/>
</dbReference>
<dbReference type="PROSITE" id="PS50175">
    <property type="entry name" value="ASP_PROT_RETROV"/>
    <property type="match status" value="1"/>
</dbReference>
<dbReference type="Gene3D" id="3.40.50.300">
    <property type="entry name" value="P-loop containing nucleotide triphosphate hydrolases"/>
    <property type="match status" value="2"/>
</dbReference>
<evidence type="ECO:0000256" key="13">
    <source>
        <dbReference type="SAM" id="MobiDB-lite"/>
    </source>
</evidence>
<keyword evidence="16" id="KW-1185">Reference proteome</keyword>
<dbReference type="InterPro" id="IPR001995">
    <property type="entry name" value="Peptidase_A2_cat"/>
</dbReference>
<gene>
    <name evidence="15" type="ORF">C2E21_8943</name>
</gene>
<reference evidence="15 16" key="1">
    <citation type="journal article" date="2018" name="Plant J.">
        <title>Genome sequences of Chlorella sorokiniana UTEX 1602 and Micractinium conductrix SAG 241.80: implications to maltose excretion by a green alga.</title>
        <authorList>
            <person name="Arriola M.B."/>
            <person name="Velmurugan N."/>
            <person name="Zhang Y."/>
            <person name="Plunkett M.H."/>
            <person name="Hondzo H."/>
            <person name="Barney B.M."/>
        </authorList>
    </citation>
    <scope>NUCLEOTIDE SEQUENCE [LARGE SCALE GENOMIC DNA]</scope>
    <source>
        <strain evidence="16">UTEX 1602</strain>
    </source>
</reference>
<keyword evidence="7" id="KW-0067">ATP-binding</keyword>
<feature type="coiled-coil region" evidence="12">
    <location>
        <begin position="854"/>
        <end position="888"/>
    </location>
</feature>
<comment type="caution">
    <text evidence="15">The sequence shown here is derived from an EMBL/GenBank/DDBJ whole genome shotgun (WGS) entry which is preliminary data.</text>
</comment>
<keyword evidence="6" id="KW-0227">DNA damage</keyword>
<dbReference type="STRING" id="3076.A0A2P6TCY7"/>
<dbReference type="GO" id="GO:0030915">
    <property type="term" value="C:Smc5-Smc6 complex"/>
    <property type="evidence" value="ECO:0007669"/>
    <property type="project" value="TreeGrafter"/>
</dbReference>
<evidence type="ECO:0000259" key="14">
    <source>
        <dbReference type="PROSITE" id="PS50175"/>
    </source>
</evidence>
<feature type="coiled-coil region" evidence="12">
    <location>
        <begin position="478"/>
        <end position="653"/>
    </location>
</feature>
<dbReference type="GO" id="GO:0051276">
    <property type="term" value="P:chromosome organization"/>
    <property type="evidence" value="ECO:0007669"/>
    <property type="project" value="UniProtKB-ARBA"/>
</dbReference>
<dbReference type="EMBL" id="LHPG02000023">
    <property type="protein sequence ID" value="PRW20507.1"/>
    <property type="molecule type" value="Genomic_DNA"/>
</dbReference>
<keyword evidence="8 12" id="KW-0175">Coiled coil</keyword>
<evidence type="ECO:0000256" key="5">
    <source>
        <dbReference type="ARBA" id="ARBA00022741"/>
    </source>
</evidence>
<evidence type="ECO:0000256" key="8">
    <source>
        <dbReference type="ARBA" id="ARBA00023054"/>
    </source>
</evidence>
<accession>A0A2P6TCY7</accession>
<dbReference type="Pfam" id="PF02463">
    <property type="entry name" value="SMC_N"/>
    <property type="match status" value="1"/>
</dbReference>
<protein>
    <submittedName>
        <fullName evidence="15">Structural maintenance of chromosomes 6B isoform B</fullName>
    </submittedName>
</protein>
<keyword evidence="4" id="KW-0158">Chromosome</keyword>
<dbReference type="Proteomes" id="UP000239899">
    <property type="component" value="Unassembled WGS sequence"/>
</dbReference>
<feature type="region of interest" description="Disordered" evidence="13">
    <location>
        <begin position="898"/>
        <end position="918"/>
    </location>
</feature>
<evidence type="ECO:0000256" key="7">
    <source>
        <dbReference type="ARBA" id="ARBA00022840"/>
    </source>
</evidence>
<comment type="subcellular location">
    <subcellularLocation>
        <location evidence="2">Chromosome</location>
    </subcellularLocation>
    <subcellularLocation>
        <location evidence="1">Nucleus</location>
    </subcellularLocation>
</comment>
<evidence type="ECO:0000256" key="12">
    <source>
        <dbReference type="SAM" id="Coils"/>
    </source>
</evidence>
<organism evidence="15 16">
    <name type="scientific">Chlorella sorokiniana</name>
    <name type="common">Freshwater green alga</name>
    <dbReference type="NCBI Taxonomy" id="3076"/>
    <lineage>
        <taxon>Eukaryota</taxon>
        <taxon>Viridiplantae</taxon>
        <taxon>Chlorophyta</taxon>
        <taxon>core chlorophytes</taxon>
        <taxon>Trebouxiophyceae</taxon>
        <taxon>Chlorellales</taxon>
        <taxon>Chlorellaceae</taxon>
        <taxon>Chlorella clade</taxon>
        <taxon>Chlorella</taxon>
    </lineage>
</organism>